<evidence type="ECO:0000256" key="3">
    <source>
        <dbReference type="ARBA" id="ARBA00023125"/>
    </source>
</evidence>
<accession>A0ABU9HAV6</accession>
<dbReference type="Gene3D" id="1.10.10.10">
    <property type="entry name" value="Winged helix-like DNA-binding domain superfamily/Winged helix DNA-binding domain"/>
    <property type="match status" value="1"/>
</dbReference>
<evidence type="ECO:0000256" key="1">
    <source>
        <dbReference type="ARBA" id="ARBA00009437"/>
    </source>
</evidence>
<dbReference type="RefSeq" id="WP_341627614.1">
    <property type="nucleotide sequence ID" value="NZ_JBAKBA010000014.1"/>
</dbReference>
<organism evidence="6 7">
    <name type="scientific">Psychromonas arctica</name>
    <dbReference type="NCBI Taxonomy" id="168275"/>
    <lineage>
        <taxon>Bacteria</taxon>
        <taxon>Pseudomonadati</taxon>
        <taxon>Pseudomonadota</taxon>
        <taxon>Gammaproteobacteria</taxon>
        <taxon>Alteromonadales</taxon>
        <taxon>Psychromonadaceae</taxon>
        <taxon>Psychromonas</taxon>
    </lineage>
</organism>
<dbReference type="Pfam" id="PF03466">
    <property type="entry name" value="LysR_substrate"/>
    <property type="match status" value="1"/>
</dbReference>
<comment type="similarity">
    <text evidence="1">Belongs to the LysR transcriptional regulatory family.</text>
</comment>
<keyword evidence="3" id="KW-0238">DNA-binding</keyword>
<evidence type="ECO:0000313" key="6">
    <source>
        <dbReference type="EMBL" id="MEL0659013.1"/>
    </source>
</evidence>
<reference evidence="6 7" key="1">
    <citation type="submission" date="2024-02" db="EMBL/GenBank/DDBJ databases">
        <title>Bacteria isolated from the canopy kelp, Nereocystis luetkeana.</title>
        <authorList>
            <person name="Pfister C.A."/>
            <person name="Younker I.T."/>
            <person name="Light S.H."/>
        </authorList>
    </citation>
    <scope>NUCLEOTIDE SEQUENCE [LARGE SCALE GENOMIC DNA]</scope>
    <source>
        <strain evidence="6 7">TI.2.07</strain>
    </source>
</reference>
<evidence type="ECO:0000256" key="4">
    <source>
        <dbReference type="ARBA" id="ARBA00023163"/>
    </source>
</evidence>
<dbReference type="PANTHER" id="PTHR30126:SF77">
    <property type="entry name" value="TRANSCRIPTIONAL REGULATORY PROTEIN"/>
    <property type="match status" value="1"/>
</dbReference>
<dbReference type="CDD" id="cd05466">
    <property type="entry name" value="PBP2_LTTR_substrate"/>
    <property type="match status" value="1"/>
</dbReference>
<feature type="domain" description="HTH lysR-type" evidence="5">
    <location>
        <begin position="1"/>
        <end position="58"/>
    </location>
</feature>
<sequence length="291" mass="32630">MTFDQLKTFLWVAKLGVIRRAAHEMNLSQPAISARIYALESELGVQLFERHKTGVVLTTEGILLRSHAEKIESYMELIKSELTPTEEVKGLIRIGVAETVAQSWLSDFLAALRKLYPKLVIELSVDVTINLREQLLSRNIDLAFLMGPLPEGNVENIILPKFKLNWFCSINEESPDLSKSPIFSFSRLSRPYQDIVSELMHRYGSLGQIFPSNSLSTSFEMIASGIGIGALPAQLAQRFINDQRIKVFDPGWVPNDILFTASYLNDPRSEITHKTAILAAEIANKYSSSTT</sequence>
<dbReference type="SUPFAM" id="SSF53850">
    <property type="entry name" value="Periplasmic binding protein-like II"/>
    <property type="match status" value="1"/>
</dbReference>
<dbReference type="InterPro" id="IPR005119">
    <property type="entry name" value="LysR_subst-bd"/>
</dbReference>
<evidence type="ECO:0000256" key="2">
    <source>
        <dbReference type="ARBA" id="ARBA00023015"/>
    </source>
</evidence>
<dbReference type="Pfam" id="PF00126">
    <property type="entry name" value="HTH_1"/>
    <property type="match status" value="1"/>
</dbReference>
<proteinExistence type="inferred from homology"/>
<dbReference type="InterPro" id="IPR036390">
    <property type="entry name" value="WH_DNA-bd_sf"/>
</dbReference>
<keyword evidence="4" id="KW-0804">Transcription</keyword>
<evidence type="ECO:0000313" key="7">
    <source>
        <dbReference type="Proteomes" id="UP001366060"/>
    </source>
</evidence>
<evidence type="ECO:0000259" key="5">
    <source>
        <dbReference type="PROSITE" id="PS50931"/>
    </source>
</evidence>
<dbReference type="EMBL" id="JBAKBA010000014">
    <property type="protein sequence ID" value="MEL0659013.1"/>
    <property type="molecule type" value="Genomic_DNA"/>
</dbReference>
<gene>
    <name evidence="6" type="ORF">V6255_07650</name>
</gene>
<dbReference type="Gene3D" id="3.40.190.290">
    <property type="match status" value="1"/>
</dbReference>
<dbReference type="InterPro" id="IPR000847">
    <property type="entry name" value="LysR_HTH_N"/>
</dbReference>
<comment type="caution">
    <text evidence="6">The sequence shown here is derived from an EMBL/GenBank/DDBJ whole genome shotgun (WGS) entry which is preliminary data.</text>
</comment>
<dbReference type="Proteomes" id="UP001366060">
    <property type="component" value="Unassembled WGS sequence"/>
</dbReference>
<dbReference type="PRINTS" id="PR00039">
    <property type="entry name" value="HTHLYSR"/>
</dbReference>
<dbReference type="SUPFAM" id="SSF46785">
    <property type="entry name" value="Winged helix' DNA-binding domain"/>
    <property type="match status" value="1"/>
</dbReference>
<protein>
    <submittedName>
        <fullName evidence="6">LysR family transcriptional regulator</fullName>
    </submittedName>
</protein>
<dbReference type="PANTHER" id="PTHR30126">
    <property type="entry name" value="HTH-TYPE TRANSCRIPTIONAL REGULATOR"/>
    <property type="match status" value="1"/>
</dbReference>
<keyword evidence="2" id="KW-0805">Transcription regulation</keyword>
<dbReference type="PROSITE" id="PS50931">
    <property type="entry name" value="HTH_LYSR"/>
    <property type="match status" value="1"/>
</dbReference>
<keyword evidence="7" id="KW-1185">Reference proteome</keyword>
<name>A0ABU9HAV6_9GAMM</name>
<dbReference type="InterPro" id="IPR036388">
    <property type="entry name" value="WH-like_DNA-bd_sf"/>
</dbReference>